<gene>
    <name evidence="1" type="ORF">LWC05_12005</name>
</gene>
<evidence type="ECO:0000313" key="1">
    <source>
        <dbReference type="EMBL" id="MCE0744606.1"/>
    </source>
</evidence>
<dbReference type="RefSeq" id="WP_232878409.1">
    <property type="nucleotide sequence ID" value="NZ_JAJSOJ010000041.1"/>
</dbReference>
<organism evidence="1 2">
    <name type="scientific">Acetobacter sicerae</name>
    <dbReference type="NCBI Taxonomy" id="85325"/>
    <lineage>
        <taxon>Bacteria</taxon>
        <taxon>Pseudomonadati</taxon>
        <taxon>Pseudomonadota</taxon>
        <taxon>Alphaproteobacteria</taxon>
        <taxon>Acetobacterales</taxon>
        <taxon>Acetobacteraceae</taxon>
        <taxon>Acetobacter</taxon>
    </lineage>
</organism>
<sequence>MVKVRIAKGRVVKDRAGKKISGQIEVNERDLFWAALIRSGDVVVQPEKKS</sequence>
<name>A0ABS8W106_9PROT</name>
<comment type="caution">
    <text evidence="1">The sequence shown here is derived from an EMBL/GenBank/DDBJ whole genome shotgun (WGS) entry which is preliminary data.</text>
</comment>
<protein>
    <recommendedName>
        <fullName evidence="3">DUF2635 domain-containing protein</fullName>
    </recommendedName>
</protein>
<evidence type="ECO:0008006" key="3">
    <source>
        <dbReference type="Google" id="ProtNLM"/>
    </source>
</evidence>
<evidence type="ECO:0000313" key="2">
    <source>
        <dbReference type="Proteomes" id="UP001521074"/>
    </source>
</evidence>
<dbReference type="EMBL" id="JAJSOJ010000041">
    <property type="protein sequence ID" value="MCE0744606.1"/>
    <property type="molecule type" value="Genomic_DNA"/>
</dbReference>
<accession>A0ABS8W106</accession>
<keyword evidence="2" id="KW-1185">Reference proteome</keyword>
<reference evidence="1 2" key="1">
    <citation type="submission" date="2021-12" db="EMBL/GenBank/DDBJ databases">
        <title>Genome sequence of Acetobacter sicerae DmPark20a_162.</title>
        <authorList>
            <person name="Chaston J.M."/>
        </authorList>
    </citation>
    <scope>NUCLEOTIDE SEQUENCE [LARGE SCALE GENOMIC DNA]</scope>
    <source>
        <strain evidence="1 2">DmPark20a_162</strain>
    </source>
</reference>
<proteinExistence type="predicted"/>
<dbReference type="Proteomes" id="UP001521074">
    <property type="component" value="Unassembled WGS sequence"/>
</dbReference>